<name>A0ABQ4JIU0_9ACTN</name>
<dbReference type="EMBL" id="BOPC01000118">
    <property type="protein sequence ID" value="GIJ30529.1"/>
    <property type="molecule type" value="Genomic_DNA"/>
</dbReference>
<evidence type="ECO:0000313" key="1">
    <source>
        <dbReference type="EMBL" id="GIJ30529.1"/>
    </source>
</evidence>
<keyword evidence="2" id="KW-1185">Reference proteome</keyword>
<protein>
    <submittedName>
        <fullName evidence="1">Uncharacterized protein</fullName>
    </submittedName>
</protein>
<reference evidence="1 2" key="1">
    <citation type="submission" date="2021-01" db="EMBL/GenBank/DDBJ databases">
        <title>Whole genome shotgun sequence of Verrucosispora qiuiae NBRC 106684.</title>
        <authorList>
            <person name="Komaki H."/>
            <person name="Tamura T."/>
        </authorList>
    </citation>
    <scope>NUCLEOTIDE SEQUENCE [LARGE SCALE GENOMIC DNA]</scope>
    <source>
        <strain evidence="1 2">NBRC 106684</strain>
    </source>
</reference>
<proteinExistence type="predicted"/>
<dbReference type="RefSeq" id="WP_204038230.1">
    <property type="nucleotide sequence ID" value="NZ_BOPC01000118.1"/>
</dbReference>
<comment type="caution">
    <text evidence="1">The sequence shown here is derived from an EMBL/GenBank/DDBJ whole genome shotgun (WGS) entry which is preliminary data.</text>
</comment>
<dbReference type="Proteomes" id="UP000653076">
    <property type="component" value="Unassembled WGS sequence"/>
</dbReference>
<sequence length="212" mass="23042">MPISPLEVEGEERLGRALRWTLQGRWFSHGYPPAGGAARWGADAAGEELAAPGGRRARLLLRRPTPEERSHLLREAVDRHHGPSRDSQLLPAELTATLDAAGAAFGRFDTCPLCEEPGARLHMRDRDTFHARCGNCEAIWGSRVCCCGARYPVLWPHNAIIDTTNGDRVDRTAGADVLAMPCTAAESVPGSRFRCPECRECAGRPGCTCQDG</sequence>
<organism evidence="1 2">
    <name type="scientific">Micromonospora qiuiae</name>
    <dbReference type="NCBI Taxonomy" id="502268"/>
    <lineage>
        <taxon>Bacteria</taxon>
        <taxon>Bacillati</taxon>
        <taxon>Actinomycetota</taxon>
        <taxon>Actinomycetes</taxon>
        <taxon>Micromonosporales</taxon>
        <taxon>Micromonosporaceae</taxon>
        <taxon>Micromonospora</taxon>
    </lineage>
</organism>
<evidence type="ECO:0000313" key="2">
    <source>
        <dbReference type="Proteomes" id="UP000653076"/>
    </source>
</evidence>
<gene>
    <name evidence="1" type="ORF">Vqi01_56910</name>
</gene>
<accession>A0ABQ4JIU0</accession>